<dbReference type="AlphaFoldDB" id="A0A2K8L0T0"/>
<proteinExistence type="predicted"/>
<dbReference type="InterPro" id="IPR000524">
    <property type="entry name" value="Tscrpt_reg_HTH_GntR"/>
</dbReference>
<evidence type="ECO:0000313" key="7">
    <source>
        <dbReference type="Proteomes" id="UP000231701"/>
    </source>
</evidence>
<dbReference type="InterPro" id="IPR014710">
    <property type="entry name" value="RmlC-like_jellyroll"/>
</dbReference>
<dbReference type="InterPro" id="IPR018490">
    <property type="entry name" value="cNMP-bd_dom_sf"/>
</dbReference>
<dbReference type="InterPro" id="IPR050397">
    <property type="entry name" value="Env_Response_Regulators"/>
</dbReference>
<name>A0A2K8L0T0_MARES</name>
<keyword evidence="7" id="KW-1185">Reference proteome</keyword>
<gene>
    <name evidence="6" type="ORF">Ga0123461_2269</name>
</gene>
<dbReference type="InterPro" id="IPR036390">
    <property type="entry name" value="WH_DNA-bd_sf"/>
</dbReference>
<evidence type="ECO:0000259" key="5">
    <source>
        <dbReference type="PROSITE" id="PS51063"/>
    </source>
</evidence>
<dbReference type="PROSITE" id="PS00889">
    <property type="entry name" value="CNMP_BINDING_2"/>
    <property type="match status" value="1"/>
</dbReference>
<dbReference type="KEGG" id="maes:Ga0123461_2269"/>
<keyword evidence="3" id="KW-0804">Transcription</keyword>
<dbReference type="PROSITE" id="PS50042">
    <property type="entry name" value="CNMP_BINDING_3"/>
    <property type="match status" value="1"/>
</dbReference>
<dbReference type="RefSeq" id="WP_232710184.1">
    <property type="nucleotide sequence ID" value="NZ_CP018799.1"/>
</dbReference>
<dbReference type="GO" id="GO:0005829">
    <property type="term" value="C:cytosol"/>
    <property type="evidence" value="ECO:0007669"/>
    <property type="project" value="TreeGrafter"/>
</dbReference>
<dbReference type="SUPFAM" id="SSF51206">
    <property type="entry name" value="cAMP-binding domain-like"/>
    <property type="match status" value="1"/>
</dbReference>
<dbReference type="SUPFAM" id="SSF46785">
    <property type="entry name" value="Winged helix' DNA-binding domain"/>
    <property type="match status" value="1"/>
</dbReference>
<dbReference type="Proteomes" id="UP000231701">
    <property type="component" value="Chromosome"/>
</dbReference>
<dbReference type="PROSITE" id="PS51063">
    <property type="entry name" value="HTH_CRP_2"/>
    <property type="match status" value="1"/>
</dbReference>
<dbReference type="PANTHER" id="PTHR24567">
    <property type="entry name" value="CRP FAMILY TRANSCRIPTIONAL REGULATORY PROTEIN"/>
    <property type="match status" value="1"/>
</dbReference>
<dbReference type="Pfam" id="PF00027">
    <property type="entry name" value="cNMP_binding"/>
    <property type="match status" value="1"/>
</dbReference>
<feature type="domain" description="HTH crp-type" evidence="5">
    <location>
        <begin position="146"/>
        <end position="223"/>
    </location>
</feature>
<dbReference type="GO" id="GO:0003677">
    <property type="term" value="F:DNA binding"/>
    <property type="evidence" value="ECO:0007669"/>
    <property type="project" value="UniProtKB-KW"/>
</dbReference>
<keyword evidence="1" id="KW-0805">Transcription regulation</keyword>
<dbReference type="InterPro" id="IPR036388">
    <property type="entry name" value="WH-like_DNA-bd_sf"/>
</dbReference>
<evidence type="ECO:0000259" key="4">
    <source>
        <dbReference type="PROSITE" id="PS50042"/>
    </source>
</evidence>
<evidence type="ECO:0000256" key="3">
    <source>
        <dbReference type="ARBA" id="ARBA00023163"/>
    </source>
</evidence>
<dbReference type="InterPro" id="IPR018488">
    <property type="entry name" value="cNMP-bd_CS"/>
</dbReference>
<dbReference type="EMBL" id="CP018799">
    <property type="protein sequence ID" value="ATX80672.1"/>
    <property type="molecule type" value="Genomic_DNA"/>
</dbReference>
<keyword evidence="2" id="KW-0238">DNA-binding</keyword>
<dbReference type="InterPro" id="IPR000595">
    <property type="entry name" value="cNMP-bd_dom"/>
</dbReference>
<feature type="domain" description="Cyclic nucleotide-binding" evidence="4">
    <location>
        <begin position="12"/>
        <end position="132"/>
    </location>
</feature>
<evidence type="ECO:0000256" key="1">
    <source>
        <dbReference type="ARBA" id="ARBA00023015"/>
    </source>
</evidence>
<dbReference type="Gene3D" id="2.60.120.10">
    <property type="entry name" value="Jelly Rolls"/>
    <property type="match status" value="1"/>
</dbReference>
<dbReference type="Pfam" id="PF13545">
    <property type="entry name" value="HTH_Crp_2"/>
    <property type="match status" value="1"/>
</dbReference>
<evidence type="ECO:0000313" key="6">
    <source>
        <dbReference type="EMBL" id="ATX80672.1"/>
    </source>
</evidence>
<reference evidence="6 7" key="1">
    <citation type="submission" date="2016-12" db="EMBL/GenBank/DDBJ databases">
        <title>Isolation and genomic insights into novel planktonic Zetaproteobacteria from stratified waters of the Chesapeake Bay.</title>
        <authorList>
            <person name="McAllister S.M."/>
            <person name="Kato S."/>
            <person name="Chan C.S."/>
            <person name="Chiu B.K."/>
            <person name="Field E.K."/>
        </authorList>
    </citation>
    <scope>NUCLEOTIDE SEQUENCE [LARGE SCALE GENOMIC DNA]</scope>
    <source>
        <strain evidence="6 7">CP-5</strain>
    </source>
</reference>
<dbReference type="PRINTS" id="PR00035">
    <property type="entry name" value="HTHGNTR"/>
</dbReference>
<dbReference type="InterPro" id="IPR012318">
    <property type="entry name" value="HTH_CRP"/>
</dbReference>
<evidence type="ECO:0000256" key="2">
    <source>
        <dbReference type="ARBA" id="ARBA00023125"/>
    </source>
</evidence>
<dbReference type="SMART" id="SM00419">
    <property type="entry name" value="HTH_CRP"/>
    <property type="match status" value="1"/>
</dbReference>
<sequence length="229" mass="25650">MEMIDMLKKVPLFSELDGNELKAIASLANSLDIPKKNIVFQEFDLGDSMYVILNGEVKVSTYSADGREVVLALLGVGSFFGELSLLDAEPRSATVTTMIDSKLAHIRRRDLVPLLLEQPAITLKILSETASRLRRTSRVLERISSMDVPHRLYAYLVDHCQRFSQQDNDGLYSTLLPTHQLLADQLSTSRETISRAISQLKKDGILVQGDARGKMRVDVDALEDRLDDF</sequence>
<organism evidence="6 7">
    <name type="scientific">Mariprofundus aestuarium</name>
    <dbReference type="NCBI Taxonomy" id="1921086"/>
    <lineage>
        <taxon>Bacteria</taxon>
        <taxon>Pseudomonadati</taxon>
        <taxon>Pseudomonadota</taxon>
        <taxon>Candidatius Mariprofundia</taxon>
        <taxon>Mariprofundales</taxon>
        <taxon>Mariprofundaceae</taxon>
        <taxon>Mariprofundus</taxon>
    </lineage>
</organism>
<dbReference type="CDD" id="cd00038">
    <property type="entry name" value="CAP_ED"/>
    <property type="match status" value="1"/>
</dbReference>
<accession>A0A2K8L0T0</accession>
<dbReference type="PANTHER" id="PTHR24567:SF74">
    <property type="entry name" value="HTH-TYPE TRANSCRIPTIONAL REGULATOR ARCR"/>
    <property type="match status" value="1"/>
</dbReference>
<dbReference type="GO" id="GO:0003700">
    <property type="term" value="F:DNA-binding transcription factor activity"/>
    <property type="evidence" value="ECO:0007669"/>
    <property type="project" value="InterPro"/>
</dbReference>
<protein>
    <submittedName>
        <fullName evidence="6">Transcriptional regulator</fullName>
    </submittedName>
</protein>
<dbReference type="SMART" id="SM00100">
    <property type="entry name" value="cNMP"/>
    <property type="match status" value="1"/>
</dbReference>
<dbReference type="Gene3D" id="1.10.10.10">
    <property type="entry name" value="Winged helix-like DNA-binding domain superfamily/Winged helix DNA-binding domain"/>
    <property type="match status" value="1"/>
</dbReference>